<evidence type="ECO:0000256" key="2">
    <source>
        <dbReference type="ARBA" id="ARBA00023125"/>
    </source>
</evidence>
<dbReference type="GO" id="GO:0003677">
    <property type="term" value="F:DNA binding"/>
    <property type="evidence" value="ECO:0007669"/>
    <property type="project" value="UniProtKB-KW"/>
</dbReference>
<dbReference type="CDD" id="cd07377">
    <property type="entry name" value="WHTH_GntR"/>
    <property type="match status" value="1"/>
</dbReference>
<dbReference type="Gene3D" id="1.10.10.10">
    <property type="entry name" value="Winged helix-like DNA-binding domain superfamily/Winged helix DNA-binding domain"/>
    <property type="match status" value="1"/>
</dbReference>
<name>A0A1I1Z9L1_9ACTN</name>
<evidence type="ECO:0000313" key="6">
    <source>
        <dbReference type="Proteomes" id="UP000181942"/>
    </source>
</evidence>
<dbReference type="SMART" id="SM00895">
    <property type="entry name" value="FCD"/>
    <property type="match status" value="1"/>
</dbReference>
<accession>A0A1I1Z9L1</accession>
<dbReference type="PRINTS" id="PR00035">
    <property type="entry name" value="HTHGNTR"/>
</dbReference>
<dbReference type="PROSITE" id="PS50949">
    <property type="entry name" value="HTH_GNTR"/>
    <property type="match status" value="1"/>
</dbReference>
<dbReference type="Pfam" id="PF07729">
    <property type="entry name" value="FCD"/>
    <property type="match status" value="1"/>
</dbReference>
<dbReference type="SUPFAM" id="SSF48008">
    <property type="entry name" value="GntR ligand-binding domain-like"/>
    <property type="match status" value="1"/>
</dbReference>
<sequence length="242" mass="26696">MAVESILRRTVVDLLEARLRDDILSGTHEPGSLLPPERELAAGYGVTRTTLKHALTRLEQAGLLSTRHGIGTRILDYLRVGGADLLPMLAAQDPMWLREVFEVRRQIGTLIAGRAADRRTERQARRLEHLLRQVADGPDADAVQLADVEVHRELARATGNRVYLLLTNTLFNAYLPVRASLRAPFENAARATDRLAPVVRAVVDRDGEEARRAAETYLAGTEKIMLGSLSSSRGRPTADGPR</sequence>
<dbReference type="OrthoDB" id="3172099at2"/>
<dbReference type="SUPFAM" id="SSF46785">
    <property type="entry name" value="Winged helix' DNA-binding domain"/>
    <property type="match status" value="1"/>
</dbReference>
<gene>
    <name evidence="5" type="ORF">SAMN02787118_101207</name>
</gene>
<dbReference type="RefSeq" id="WP_075025411.1">
    <property type="nucleotide sequence ID" value="NZ_FONR01000001.1"/>
</dbReference>
<evidence type="ECO:0000256" key="3">
    <source>
        <dbReference type="ARBA" id="ARBA00023163"/>
    </source>
</evidence>
<evidence type="ECO:0000259" key="4">
    <source>
        <dbReference type="PROSITE" id="PS50949"/>
    </source>
</evidence>
<feature type="domain" description="HTH gntR-type" evidence="4">
    <location>
        <begin position="9"/>
        <end position="77"/>
    </location>
</feature>
<dbReference type="InterPro" id="IPR011711">
    <property type="entry name" value="GntR_C"/>
</dbReference>
<organism evidence="5 6">
    <name type="scientific">Streptomyces mirabilis</name>
    <dbReference type="NCBI Taxonomy" id="68239"/>
    <lineage>
        <taxon>Bacteria</taxon>
        <taxon>Bacillati</taxon>
        <taxon>Actinomycetota</taxon>
        <taxon>Actinomycetes</taxon>
        <taxon>Kitasatosporales</taxon>
        <taxon>Streptomycetaceae</taxon>
        <taxon>Streptomyces</taxon>
    </lineage>
</organism>
<dbReference type="PANTHER" id="PTHR43537:SF5">
    <property type="entry name" value="UXU OPERON TRANSCRIPTIONAL REGULATOR"/>
    <property type="match status" value="1"/>
</dbReference>
<dbReference type="Pfam" id="PF00392">
    <property type="entry name" value="GntR"/>
    <property type="match status" value="1"/>
</dbReference>
<keyword evidence="1" id="KW-0805">Transcription regulation</keyword>
<dbReference type="InterPro" id="IPR036390">
    <property type="entry name" value="WH_DNA-bd_sf"/>
</dbReference>
<dbReference type="GO" id="GO:0003700">
    <property type="term" value="F:DNA-binding transcription factor activity"/>
    <property type="evidence" value="ECO:0007669"/>
    <property type="project" value="InterPro"/>
</dbReference>
<proteinExistence type="predicted"/>
<dbReference type="Gene3D" id="1.20.120.530">
    <property type="entry name" value="GntR ligand-binding domain-like"/>
    <property type="match status" value="1"/>
</dbReference>
<protein>
    <submittedName>
        <fullName evidence="5">FCD domain-containing protein</fullName>
    </submittedName>
</protein>
<dbReference type="InterPro" id="IPR000524">
    <property type="entry name" value="Tscrpt_reg_HTH_GntR"/>
</dbReference>
<dbReference type="SMART" id="SM00345">
    <property type="entry name" value="HTH_GNTR"/>
    <property type="match status" value="1"/>
</dbReference>
<keyword evidence="3" id="KW-0804">Transcription</keyword>
<evidence type="ECO:0000256" key="1">
    <source>
        <dbReference type="ARBA" id="ARBA00023015"/>
    </source>
</evidence>
<dbReference type="AlphaFoldDB" id="A0A1I1Z9L1"/>
<dbReference type="InterPro" id="IPR036388">
    <property type="entry name" value="WH-like_DNA-bd_sf"/>
</dbReference>
<evidence type="ECO:0000313" key="5">
    <source>
        <dbReference type="EMBL" id="SFE28534.1"/>
    </source>
</evidence>
<dbReference type="InterPro" id="IPR008920">
    <property type="entry name" value="TF_FadR/GntR_C"/>
</dbReference>
<reference evidence="5 6" key="1">
    <citation type="submission" date="2016-10" db="EMBL/GenBank/DDBJ databases">
        <authorList>
            <person name="de Groot N.N."/>
        </authorList>
    </citation>
    <scope>NUCLEOTIDE SEQUENCE [LARGE SCALE GENOMIC DNA]</scope>
    <source>
        <strain evidence="5 6">OK461</strain>
    </source>
</reference>
<dbReference type="PANTHER" id="PTHR43537">
    <property type="entry name" value="TRANSCRIPTIONAL REGULATOR, GNTR FAMILY"/>
    <property type="match status" value="1"/>
</dbReference>
<dbReference type="EMBL" id="FONR01000001">
    <property type="protein sequence ID" value="SFE28534.1"/>
    <property type="molecule type" value="Genomic_DNA"/>
</dbReference>
<keyword evidence="2" id="KW-0238">DNA-binding</keyword>
<dbReference type="Proteomes" id="UP000181942">
    <property type="component" value="Unassembled WGS sequence"/>
</dbReference>